<feature type="region of interest" description="Disordered" evidence="3">
    <location>
        <begin position="377"/>
        <end position="403"/>
    </location>
</feature>
<evidence type="ECO:0000313" key="5">
    <source>
        <dbReference type="EMBL" id="SNC65409.1"/>
    </source>
</evidence>
<dbReference type="SUPFAM" id="SSF53756">
    <property type="entry name" value="UDP-Glycosyltransferase/glycogen phosphorylase"/>
    <property type="match status" value="1"/>
</dbReference>
<dbReference type="RefSeq" id="WP_088818173.1">
    <property type="nucleotide sequence ID" value="NZ_FYEZ01000001.1"/>
</dbReference>
<keyword evidence="6" id="KW-1185">Reference proteome</keyword>
<dbReference type="EMBL" id="FYEZ01000001">
    <property type="protein sequence ID" value="SNC65409.1"/>
    <property type="molecule type" value="Genomic_DNA"/>
</dbReference>
<organism evidence="5 6">
    <name type="scientific">Kytococcus aerolatus</name>
    <dbReference type="NCBI Taxonomy" id="592308"/>
    <lineage>
        <taxon>Bacteria</taxon>
        <taxon>Bacillati</taxon>
        <taxon>Actinomycetota</taxon>
        <taxon>Actinomycetes</taxon>
        <taxon>Micrococcales</taxon>
        <taxon>Kytococcaceae</taxon>
        <taxon>Kytococcus</taxon>
    </lineage>
</organism>
<gene>
    <name evidence="5" type="ORF">SAMN05445756_1321</name>
</gene>
<keyword evidence="2 5" id="KW-0808">Transferase</keyword>
<dbReference type="AlphaFoldDB" id="A0A212TH96"/>
<evidence type="ECO:0000256" key="2">
    <source>
        <dbReference type="ARBA" id="ARBA00022679"/>
    </source>
</evidence>
<dbReference type="InterPro" id="IPR028098">
    <property type="entry name" value="Glyco_trans_4-like_N"/>
</dbReference>
<evidence type="ECO:0000259" key="4">
    <source>
        <dbReference type="Pfam" id="PF13439"/>
    </source>
</evidence>
<name>A0A212TH96_9MICO</name>
<evidence type="ECO:0000313" key="6">
    <source>
        <dbReference type="Proteomes" id="UP000198122"/>
    </source>
</evidence>
<keyword evidence="1" id="KW-0328">Glycosyltransferase</keyword>
<feature type="compositionally biased region" description="Polar residues" evidence="3">
    <location>
        <begin position="391"/>
        <end position="403"/>
    </location>
</feature>
<dbReference type="Pfam" id="PF13439">
    <property type="entry name" value="Glyco_transf_4"/>
    <property type="match status" value="1"/>
</dbReference>
<sequence length="403" mass="43315">MATPSQHPQLRILSLPADHAYVRTAIGAVGGPDEGVLVLPDPPVPGAPAGQWWPSPAWEPGWLTAHRGELDLVHVHFGFEHRTPAQIREWLDEVERLGLPLVVTVHDLDLPHAQTEAEHADHRERLDALVRAAGAVLTLTPGAAREVERLTGHAAEVVPHPRMASPQDIGDAVHPPAPEREIRIGLHLKSLRANASRGELVEALAQAAAHLPESAGPVGVEVLVHREVRDPDWSRYDAELVALLERVDADPTLPVSVRWIEPLGGPAFTAYLRGLDVSVLPHRWGTHSGWLEECLDLGAVPLVPDVGHLAEQGPPGHAPTVHPAPATAENLVGPLTEAVARARAGRSVSRAAKFARLRDDQVETSRAVHRAVYRRLAGTGVQDHAPPAPGLSQTEEQGPTQGE</sequence>
<evidence type="ECO:0000256" key="1">
    <source>
        <dbReference type="ARBA" id="ARBA00022676"/>
    </source>
</evidence>
<dbReference type="GO" id="GO:0016757">
    <property type="term" value="F:glycosyltransferase activity"/>
    <property type="evidence" value="ECO:0007669"/>
    <property type="project" value="UniProtKB-KW"/>
</dbReference>
<proteinExistence type="predicted"/>
<protein>
    <submittedName>
        <fullName evidence="5">Glycosyltransferase Family 4</fullName>
    </submittedName>
</protein>
<reference evidence="5 6" key="1">
    <citation type="submission" date="2017-06" db="EMBL/GenBank/DDBJ databases">
        <authorList>
            <person name="Kim H.J."/>
            <person name="Triplett B.A."/>
        </authorList>
    </citation>
    <scope>NUCLEOTIDE SEQUENCE [LARGE SCALE GENOMIC DNA]</scope>
    <source>
        <strain evidence="5 6">DSM 22179</strain>
    </source>
</reference>
<evidence type="ECO:0000256" key="3">
    <source>
        <dbReference type="SAM" id="MobiDB-lite"/>
    </source>
</evidence>
<dbReference type="Proteomes" id="UP000198122">
    <property type="component" value="Unassembled WGS sequence"/>
</dbReference>
<accession>A0A212TH96</accession>
<dbReference type="Gene3D" id="3.40.50.2000">
    <property type="entry name" value="Glycogen Phosphorylase B"/>
    <property type="match status" value="1"/>
</dbReference>
<feature type="domain" description="Glycosyltransferase subfamily 4-like N-terminal" evidence="4">
    <location>
        <begin position="35"/>
        <end position="159"/>
    </location>
</feature>
<dbReference type="OrthoDB" id="3287135at2"/>